<dbReference type="AlphaFoldDB" id="A0A1S8KMM6"/>
<dbReference type="Proteomes" id="UP000190409">
    <property type="component" value="Unassembled WGS sequence"/>
</dbReference>
<feature type="coiled-coil region" evidence="1">
    <location>
        <begin position="27"/>
        <end position="54"/>
    </location>
</feature>
<gene>
    <name evidence="2" type="ORF">BWX42_03170</name>
</gene>
<reference evidence="2 3" key="1">
    <citation type="submission" date="2017-01" db="EMBL/GenBank/DDBJ databases">
        <title>Complete Genome Sequence of Dolosigranulum pigrum isolated from a Patient with interstitial lung disease.</title>
        <authorList>
            <person name="Mukhopadhyay R."/>
            <person name="Joaquin J."/>
            <person name="Hogue R."/>
            <person name="Fitzgerald S."/>
            <person name="Jospin G."/>
            <person name="Eisen J.A."/>
            <person name="Chaturvedi V."/>
        </authorList>
    </citation>
    <scope>NUCLEOTIDE SEQUENCE [LARGE SCALE GENOMIC DNA]</scope>
    <source>
        <strain evidence="2 3">15S00348</strain>
    </source>
</reference>
<protein>
    <submittedName>
        <fullName evidence="2">Uncharacterized protein</fullName>
    </submittedName>
</protein>
<accession>A0A1S8KMM6</accession>
<evidence type="ECO:0000256" key="1">
    <source>
        <dbReference type="SAM" id="Coils"/>
    </source>
</evidence>
<keyword evidence="1" id="KW-0175">Coiled coil</keyword>
<evidence type="ECO:0000313" key="2">
    <source>
        <dbReference type="EMBL" id="OOL80893.1"/>
    </source>
</evidence>
<name>A0A1S8KMM6_9LACT</name>
<organism evidence="2 3">
    <name type="scientific">Dolosigranulum pigrum</name>
    <dbReference type="NCBI Taxonomy" id="29394"/>
    <lineage>
        <taxon>Bacteria</taxon>
        <taxon>Bacillati</taxon>
        <taxon>Bacillota</taxon>
        <taxon>Bacilli</taxon>
        <taxon>Lactobacillales</taxon>
        <taxon>Carnobacteriaceae</taxon>
        <taxon>Dolosigranulum</taxon>
    </lineage>
</organism>
<evidence type="ECO:0000313" key="3">
    <source>
        <dbReference type="Proteomes" id="UP000190409"/>
    </source>
</evidence>
<dbReference type="EMBL" id="MUYF01000003">
    <property type="protein sequence ID" value="OOL80893.1"/>
    <property type="molecule type" value="Genomic_DNA"/>
</dbReference>
<dbReference type="RefSeq" id="WP_077862410.1">
    <property type="nucleotide sequence ID" value="NZ_CP040414.1"/>
</dbReference>
<sequence>MDVNPIILERESPFSNKWLSLFSFNEVIEYFDEIESIEVKMESLKEEIINDLEDLIGGTSGDIKLTLINLKRNLYNNRKNCSTLSILWSR</sequence>
<comment type="caution">
    <text evidence="2">The sequence shown here is derived from an EMBL/GenBank/DDBJ whole genome shotgun (WGS) entry which is preliminary data.</text>
</comment>
<proteinExistence type="predicted"/>